<protein>
    <submittedName>
        <fullName evidence="9">Class I cytochrome c</fullName>
    </submittedName>
</protein>
<dbReference type="PROSITE" id="PS51007">
    <property type="entry name" value="CYTC"/>
    <property type="match status" value="1"/>
</dbReference>
<dbReference type="EMBL" id="JACCKX010000001">
    <property type="protein sequence ID" value="NZA01352.1"/>
    <property type="molecule type" value="Genomic_DNA"/>
</dbReference>
<dbReference type="PANTHER" id="PTHR33751">
    <property type="entry name" value="CBB3-TYPE CYTOCHROME C OXIDASE SUBUNIT FIXP"/>
    <property type="match status" value="1"/>
</dbReference>
<evidence type="ECO:0000256" key="4">
    <source>
        <dbReference type="ARBA" id="ARBA00022982"/>
    </source>
</evidence>
<keyword evidence="4" id="KW-0249">Electron transport</keyword>
<dbReference type="Proteomes" id="UP000589716">
    <property type="component" value="Unassembled WGS sequence"/>
</dbReference>
<name>A0A853IM43_9BURK</name>
<comment type="caution">
    <text evidence="9">The sequence shown here is derived from an EMBL/GenBank/DDBJ whole genome shotgun (WGS) entry which is preliminary data.</text>
</comment>
<evidence type="ECO:0000256" key="7">
    <source>
        <dbReference type="SAM" id="SignalP"/>
    </source>
</evidence>
<dbReference type="Gene3D" id="1.10.760.10">
    <property type="entry name" value="Cytochrome c-like domain"/>
    <property type="match status" value="1"/>
</dbReference>
<feature type="chain" id="PRO_5032635478" evidence="7">
    <location>
        <begin position="24"/>
        <end position="103"/>
    </location>
</feature>
<feature type="domain" description="Cytochrome c" evidence="8">
    <location>
        <begin position="22"/>
        <end position="102"/>
    </location>
</feature>
<evidence type="ECO:0000256" key="6">
    <source>
        <dbReference type="PROSITE-ProRule" id="PRU00433"/>
    </source>
</evidence>
<keyword evidence="10" id="KW-1185">Reference proteome</keyword>
<dbReference type="AlphaFoldDB" id="A0A853IM43"/>
<dbReference type="GO" id="GO:0009055">
    <property type="term" value="F:electron transfer activity"/>
    <property type="evidence" value="ECO:0007669"/>
    <property type="project" value="InterPro"/>
</dbReference>
<evidence type="ECO:0000256" key="2">
    <source>
        <dbReference type="ARBA" id="ARBA00022617"/>
    </source>
</evidence>
<keyword evidence="1" id="KW-0813">Transport</keyword>
<evidence type="ECO:0000313" key="9">
    <source>
        <dbReference type="EMBL" id="NZA01352.1"/>
    </source>
</evidence>
<keyword evidence="2 6" id="KW-0349">Heme</keyword>
<evidence type="ECO:0000256" key="1">
    <source>
        <dbReference type="ARBA" id="ARBA00022448"/>
    </source>
</evidence>
<dbReference type="GO" id="GO:0020037">
    <property type="term" value="F:heme binding"/>
    <property type="evidence" value="ECO:0007669"/>
    <property type="project" value="InterPro"/>
</dbReference>
<feature type="signal peptide" evidence="7">
    <location>
        <begin position="1"/>
        <end position="23"/>
    </location>
</feature>
<dbReference type="InterPro" id="IPR050597">
    <property type="entry name" value="Cytochrome_c_Oxidase_Subunit"/>
</dbReference>
<dbReference type="InterPro" id="IPR009056">
    <property type="entry name" value="Cyt_c-like_dom"/>
</dbReference>
<keyword evidence="5 6" id="KW-0408">Iron</keyword>
<accession>A0A853IM43</accession>
<keyword evidence="7" id="KW-0732">Signal</keyword>
<gene>
    <name evidence="9" type="ORF">H0I39_05470</name>
</gene>
<organism evidence="9 10">
    <name type="scientific">Ottowia beijingensis</name>
    <dbReference type="NCBI Taxonomy" id="1207057"/>
    <lineage>
        <taxon>Bacteria</taxon>
        <taxon>Pseudomonadati</taxon>
        <taxon>Pseudomonadota</taxon>
        <taxon>Betaproteobacteria</taxon>
        <taxon>Burkholderiales</taxon>
        <taxon>Comamonadaceae</taxon>
        <taxon>Ottowia</taxon>
    </lineage>
</organism>
<proteinExistence type="predicted"/>
<dbReference type="InterPro" id="IPR036909">
    <property type="entry name" value="Cyt_c-like_dom_sf"/>
</dbReference>
<evidence type="ECO:0000313" key="10">
    <source>
        <dbReference type="Proteomes" id="UP000589716"/>
    </source>
</evidence>
<evidence type="ECO:0000259" key="8">
    <source>
        <dbReference type="PROSITE" id="PS51007"/>
    </source>
</evidence>
<reference evidence="9 10" key="1">
    <citation type="submission" date="2020-07" db="EMBL/GenBank/DDBJ databases">
        <authorList>
            <person name="Maaloum M."/>
        </authorList>
    </citation>
    <scope>NUCLEOTIDE SEQUENCE [LARGE SCALE GENOMIC DNA]</scope>
    <source>
        <strain evidence="9 10">GCS-AN-3</strain>
    </source>
</reference>
<sequence>MKPFVFSGLAAAALCLAAGSAQAQVDPLQVRSWAASCAACHGTNGHAQTGNEVLAGANKDEMMKKLMDFKSGAKPATIMHQLSKGYTDEQLAAISAWFAAQKK</sequence>
<evidence type="ECO:0000256" key="3">
    <source>
        <dbReference type="ARBA" id="ARBA00022723"/>
    </source>
</evidence>
<keyword evidence="3 6" id="KW-0479">Metal-binding</keyword>
<dbReference type="GO" id="GO:0046872">
    <property type="term" value="F:metal ion binding"/>
    <property type="evidence" value="ECO:0007669"/>
    <property type="project" value="UniProtKB-KW"/>
</dbReference>
<dbReference type="SUPFAM" id="SSF46626">
    <property type="entry name" value="Cytochrome c"/>
    <property type="match status" value="1"/>
</dbReference>
<evidence type="ECO:0000256" key="5">
    <source>
        <dbReference type="ARBA" id="ARBA00023004"/>
    </source>
</evidence>
<dbReference type="PANTHER" id="PTHR33751:SF9">
    <property type="entry name" value="CYTOCHROME C4"/>
    <property type="match status" value="1"/>
</dbReference>
<dbReference type="RefSeq" id="WP_180549835.1">
    <property type="nucleotide sequence ID" value="NZ_JACCKX010000001.1"/>
</dbReference>